<dbReference type="Ensembl" id="ENSMALT00000025409.1">
    <property type="protein sequence ID" value="ENSMALP00000024939.1"/>
    <property type="gene ID" value="ENSMALG00000017356.1"/>
</dbReference>
<organism evidence="1 2">
    <name type="scientific">Monopterus albus</name>
    <name type="common">Swamp eel</name>
    <dbReference type="NCBI Taxonomy" id="43700"/>
    <lineage>
        <taxon>Eukaryota</taxon>
        <taxon>Metazoa</taxon>
        <taxon>Chordata</taxon>
        <taxon>Craniata</taxon>
        <taxon>Vertebrata</taxon>
        <taxon>Euteleostomi</taxon>
        <taxon>Actinopterygii</taxon>
        <taxon>Neopterygii</taxon>
        <taxon>Teleostei</taxon>
        <taxon>Neoteleostei</taxon>
        <taxon>Acanthomorphata</taxon>
        <taxon>Anabantaria</taxon>
        <taxon>Synbranchiformes</taxon>
        <taxon>Synbranchidae</taxon>
        <taxon>Monopterus</taxon>
    </lineage>
</organism>
<accession>A0A3Q3JXE6</accession>
<evidence type="ECO:0000313" key="2">
    <source>
        <dbReference type="Proteomes" id="UP000261600"/>
    </source>
</evidence>
<keyword evidence="2" id="KW-1185">Reference proteome</keyword>
<reference evidence="1" key="2">
    <citation type="submission" date="2025-09" db="UniProtKB">
        <authorList>
            <consortium name="Ensembl"/>
        </authorList>
    </citation>
    <scope>IDENTIFICATION</scope>
</reference>
<evidence type="ECO:0000313" key="1">
    <source>
        <dbReference type="Ensembl" id="ENSMALP00000024939.1"/>
    </source>
</evidence>
<proteinExistence type="predicted"/>
<protein>
    <submittedName>
        <fullName evidence="1">Uncharacterized protein</fullName>
    </submittedName>
</protein>
<name>A0A3Q3JXE6_MONAL</name>
<dbReference type="Proteomes" id="UP000261600">
    <property type="component" value="Unplaced"/>
</dbReference>
<reference evidence="1" key="1">
    <citation type="submission" date="2025-08" db="UniProtKB">
        <authorList>
            <consortium name="Ensembl"/>
        </authorList>
    </citation>
    <scope>IDENTIFICATION</scope>
</reference>
<sequence>NCLTSCPSCCCSLIGQTTTLNMLHSITGEQTPVVFVPVDLVPRLVPVGFVPVDLVPVGFVPVDLVPVGLLRVGLVPGACRLCACGPGACRPVGLVPGACRPAGLLGEPSMTSHPVLSSRGRQRDINCSNTFRLTVCTQVLYEMTKTQLFSKCITGVDSLYELMFAA</sequence>
<dbReference type="AlphaFoldDB" id="A0A3Q3JXE6"/>